<proteinExistence type="predicted"/>
<comment type="caution">
    <text evidence="1">The sequence shown here is derived from an EMBL/GenBank/DDBJ whole genome shotgun (WGS) entry which is preliminary data.</text>
</comment>
<dbReference type="AlphaFoldDB" id="A0A133NNK6"/>
<gene>
    <name evidence="1" type="ORF">HMPREF3216_00919</name>
</gene>
<protein>
    <submittedName>
        <fullName evidence="1">Uncharacterized protein</fullName>
    </submittedName>
</protein>
<organism evidence="1 2">
    <name type="scientific">Gardnerella vaginalis</name>
    <dbReference type="NCBI Taxonomy" id="2702"/>
    <lineage>
        <taxon>Bacteria</taxon>
        <taxon>Bacillati</taxon>
        <taxon>Actinomycetota</taxon>
        <taxon>Actinomycetes</taxon>
        <taxon>Bifidobacteriales</taxon>
        <taxon>Bifidobacteriaceae</taxon>
        <taxon>Gardnerella</taxon>
    </lineage>
</organism>
<dbReference type="Proteomes" id="UP000070558">
    <property type="component" value="Unassembled WGS sequence"/>
</dbReference>
<name>A0A133NNK6_GARVA</name>
<dbReference type="PATRIC" id="fig|2702.99.peg.898"/>
<reference evidence="1 2" key="1">
    <citation type="submission" date="2016-01" db="EMBL/GenBank/DDBJ databases">
        <authorList>
            <person name="Oliw E.H."/>
        </authorList>
    </citation>
    <scope>NUCLEOTIDE SEQUENCE [LARGE SCALE GENOMIC DNA]</scope>
    <source>
        <strain evidence="1 2">GED7760B</strain>
    </source>
</reference>
<dbReference type="EMBL" id="LRQA01000041">
    <property type="protein sequence ID" value="KXA17876.1"/>
    <property type="molecule type" value="Genomic_DNA"/>
</dbReference>
<accession>A0A133NNK6</accession>
<evidence type="ECO:0000313" key="1">
    <source>
        <dbReference type="EMBL" id="KXA17876.1"/>
    </source>
</evidence>
<sequence length="45" mass="5260">MSKLSAPNCLFALRFKRKGRSERVQKCRARFIQARHNINRSLIAS</sequence>
<evidence type="ECO:0000313" key="2">
    <source>
        <dbReference type="Proteomes" id="UP000070558"/>
    </source>
</evidence>